<feature type="domain" description="Reverse transcriptase" evidence="1">
    <location>
        <begin position="134"/>
        <end position="375"/>
    </location>
</feature>
<proteinExistence type="predicted"/>
<dbReference type="SUPFAM" id="SSF56672">
    <property type="entry name" value="DNA/RNA polymerases"/>
    <property type="match status" value="1"/>
</dbReference>
<dbReference type="PANTHER" id="PTHR33116:SF86">
    <property type="entry name" value="REVERSE TRANSCRIPTASE DOMAIN-CONTAINING PROTEIN"/>
    <property type="match status" value="1"/>
</dbReference>
<evidence type="ECO:0000313" key="2">
    <source>
        <dbReference type="EMBL" id="KAK4387778.1"/>
    </source>
</evidence>
<protein>
    <submittedName>
        <fullName evidence="2">Mitochondrial protein</fullName>
    </submittedName>
</protein>
<dbReference type="Pfam" id="PF13966">
    <property type="entry name" value="zf-RVT"/>
    <property type="match status" value="1"/>
</dbReference>
<dbReference type="EMBL" id="JACGWL010000014">
    <property type="protein sequence ID" value="KAK4387778.1"/>
    <property type="molecule type" value="Genomic_DNA"/>
</dbReference>
<name>A0AAE1W6T6_9LAMI</name>
<gene>
    <name evidence="2" type="ORF">Sango_2384400</name>
</gene>
<evidence type="ECO:0000259" key="1">
    <source>
        <dbReference type="PROSITE" id="PS50878"/>
    </source>
</evidence>
<keyword evidence="3" id="KW-1185">Reference proteome</keyword>
<dbReference type="AlphaFoldDB" id="A0AAE1W6T6"/>
<accession>A0AAE1W6T6</accession>
<dbReference type="Pfam" id="PF00078">
    <property type="entry name" value="RVT_1"/>
    <property type="match status" value="1"/>
</dbReference>
<dbReference type="InterPro" id="IPR000477">
    <property type="entry name" value="RT_dom"/>
</dbReference>
<organism evidence="2 3">
    <name type="scientific">Sesamum angolense</name>
    <dbReference type="NCBI Taxonomy" id="2727404"/>
    <lineage>
        <taxon>Eukaryota</taxon>
        <taxon>Viridiplantae</taxon>
        <taxon>Streptophyta</taxon>
        <taxon>Embryophyta</taxon>
        <taxon>Tracheophyta</taxon>
        <taxon>Spermatophyta</taxon>
        <taxon>Magnoliopsida</taxon>
        <taxon>eudicotyledons</taxon>
        <taxon>Gunneridae</taxon>
        <taxon>Pentapetalae</taxon>
        <taxon>asterids</taxon>
        <taxon>lamiids</taxon>
        <taxon>Lamiales</taxon>
        <taxon>Pedaliaceae</taxon>
        <taxon>Sesamum</taxon>
    </lineage>
</organism>
<comment type="caution">
    <text evidence="2">The sequence shown here is derived from an EMBL/GenBank/DDBJ whole genome shotgun (WGS) entry which is preliminary data.</text>
</comment>
<evidence type="ECO:0000313" key="3">
    <source>
        <dbReference type="Proteomes" id="UP001289374"/>
    </source>
</evidence>
<reference evidence="2" key="2">
    <citation type="journal article" date="2024" name="Plant">
        <title>Genomic evolution and insights into agronomic trait innovations of Sesamum species.</title>
        <authorList>
            <person name="Miao H."/>
            <person name="Wang L."/>
            <person name="Qu L."/>
            <person name="Liu H."/>
            <person name="Sun Y."/>
            <person name="Le M."/>
            <person name="Wang Q."/>
            <person name="Wei S."/>
            <person name="Zheng Y."/>
            <person name="Lin W."/>
            <person name="Duan Y."/>
            <person name="Cao H."/>
            <person name="Xiong S."/>
            <person name="Wang X."/>
            <person name="Wei L."/>
            <person name="Li C."/>
            <person name="Ma Q."/>
            <person name="Ju M."/>
            <person name="Zhao R."/>
            <person name="Li G."/>
            <person name="Mu C."/>
            <person name="Tian Q."/>
            <person name="Mei H."/>
            <person name="Zhang T."/>
            <person name="Gao T."/>
            <person name="Zhang H."/>
        </authorList>
    </citation>
    <scope>NUCLEOTIDE SEQUENCE</scope>
    <source>
        <strain evidence="2">K16</strain>
    </source>
</reference>
<dbReference type="Proteomes" id="UP001289374">
    <property type="component" value="Unassembled WGS sequence"/>
</dbReference>
<dbReference type="InterPro" id="IPR043502">
    <property type="entry name" value="DNA/RNA_pol_sf"/>
</dbReference>
<sequence length="768" mass="87920">MVSARLSCWGRLYGRETRDRIKELERLLVARKQSRMTQDNRDQMSSDKAELSKLILQEETFWKQRSKDLWLKEGDRNSSFFHAKASRRHQTNSIRKLRNPDGSWTETAEGFNGVFLSTSRGCSRLVDLVQMISRVERSSSQLLGFNETHIVLIPKCKQPQSLSQYRPISLCNVAYKIASKSIANRLKPWLDRIISPAQSAFVPGRLITDNVLLAFETNHFLNTHSRGRKHFMNLKLDISKAYDRVEWSFLKGGSQFGSISPQRGLRQGDPLSPYLFLLCTESLSALFREAADRGSVPGVAICSGAPRISHLLFADDTMVFSPANVPTVHAICQILNVYKLASGQEINLHKSSAVFSRNTPLDIQRDLAQALGLRLENKHELYLGLPAVAFRSKRALFAALKDRIWNRIQGWHEKTLSQAAWDKMCKSKLQGGLGFRNLEAFNLALLAKQLWRLLSRPESLVCRVLKAKYFPLTHLFDAQLGARPSFTWRSIMAAMQLFRSGCRWRIGTGHSVNIWTDPWLPRSPSFRVITPRPSHVHVVWVHDLISEDLHDWNVELIRAMFWPEDRDLILQTPLSLVGSVDLLVWHYSKNGIFSVRSAYHLALSMSVKASSSGTGWPLQLWHKVWQAPAPNKVKLFIWRAIRNILPRQAICRGAFLMTISHALFESVSEGPIHTFFHCAFARQVWALSNVRWHILDSSPLSMEEWITDLSAKLSSTEFAFVTMVCWTIWWTRNLKLANKEFLLPLQVIEFAHNYLTAFSAYGILFQRD</sequence>
<dbReference type="InterPro" id="IPR026960">
    <property type="entry name" value="RVT-Znf"/>
</dbReference>
<dbReference type="PROSITE" id="PS50878">
    <property type="entry name" value="RT_POL"/>
    <property type="match status" value="1"/>
</dbReference>
<reference evidence="2" key="1">
    <citation type="submission" date="2020-06" db="EMBL/GenBank/DDBJ databases">
        <authorList>
            <person name="Li T."/>
            <person name="Hu X."/>
            <person name="Zhang T."/>
            <person name="Song X."/>
            <person name="Zhang H."/>
            <person name="Dai N."/>
            <person name="Sheng W."/>
            <person name="Hou X."/>
            <person name="Wei L."/>
        </authorList>
    </citation>
    <scope>NUCLEOTIDE SEQUENCE</scope>
    <source>
        <strain evidence="2">K16</strain>
        <tissue evidence="2">Leaf</tissue>
    </source>
</reference>
<dbReference type="CDD" id="cd01650">
    <property type="entry name" value="RT_nLTR_like"/>
    <property type="match status" value="1"/>
</dbReference>
<dbReference type="PANTHER" id="PTHR33116">
    <property type="entry name" value="REVERSE TRANSCRIPTASE ZINC-BINDING DOMAIN-CONTAINING PROTEIN-RELATED-RELATED"/>
    <property type="match status" value="1"/>
</dbReference>